<dbReference type="UniPathway" id="UPA00148">
    <property type="reaction ID" value="UER00233"/>
</dbReference>
<evidence type="ECO:0000256" key="5">
    <source>
        <dbReference type="ARBA" id="ARBA00022840"/>
    </source>
</evidence>
<evidence type="ECO:0000256" key="3">
    <source>
        <dbReference type="ARBA" id="ARBA00022679"/>
    </source>
</evidence>
<dbReference type="RefSeq" id="WP_041504666.1">
    <property type="nucleotide sequence ID" value="NZ_JPIU01000014.1"/>
</dbReference>
<evidence type="ECO:0000259" key="7">
    <source>
        <dbReference type="Pfam" id="PF01923"/>
    </source>
</evidence>
<comment type="subunit">
    <text evidence="2">Homotrimer.</text>
</comment>
<dbReference type="NCBIfam" id="TIGR00636">
    <property type="entry name" value="PduO_Nterm"/>
    <property type="match status" value="1"/>
</dbReference>
<dbReference type="Proteomes" id="UP000031980">
    <property type="component" value="Unassembled WGS sequence"/>
</dbReference>
<dbReference type="InterPro" id="IPR036451">
    <property type="entry name" value="CblAdoTrfase-like_sf"/>
</dbReference>
<dbReference type="Gene3D" id="1.20.1200.10">
    <property type="entry name" value="Cobalamin adenosyltransferase-like"/>
    <property type="match status" value="1"/>
</dbReference>
<dbReference type="AlphaFoldDB" id="A0A0C3MLD3"/>
<dbReference type="GO" id="GO:0005524">
    <property type="term" value="F:ATP binding"/>
    <property type="evidence" value="ECO:0007669"/>
    <property type="project" value="UniProtKB-UniRule"/>
</dbReference>
<keyword evidence="6" id="KW-0169">Cobalamin biosynthesis</keyword>
<evidence type="ECO:0000256" key="2">
    <source>
        <dbReference type="ARBA" id="ARBA00011233"/>
    </source>
</evidence>
<feature type="domain" description="Cobalamin adenosyltransferase-like" evidence="7">
    <location>
        <begin position="3"/>
        <end position="167"/>
    </location>
</feature>
<evidence type="ECO:0000313" key="8">
    <source>
        <dbReference type="EMBL" id="KIO47528.1"/>
    </source>
</evidence>
<dbReference type="EMBL" id="JPIU01000014">
    <property type="protein sequence ID" value="KIO47528.1"/>
    <property type="molecule type" value="Genomic_DNA"/>
</dbReference>
<evidence type="ECO:0000313" key="9">
    <source>
        <dbReference type="Proteomes" id="UP000031980"/>
    </source>
</evidence>
<keyword evidence="5 6" id="KW-0067">ATP-binding</keyword>
<comment type="pathway">
    <text evidence="6">Cofactor biosynthesis; adenosylcobalamin biosynthesis; adenosylcobalamin from cob(II)yrinate a,c-diamide: step 2/7.</text>
</comment>
<dbReference type="SUPFAM" id="SSF89028">
    <property type="entry name" value="Cobalamin adenosyltransferase-like"/>
    <property type="match status" value="1"/>
</dbReference>
<dbReference type="GO" id="GO:0009236">
    <property type="term" value="P:cobalamin biosynthetic process"/>
    <property type="evidence" value="ECO:0007669"/>
    <property type="project" value="UniProtKB-UniRule"/>
</dbReference>
<keyword evidence="4 6" id="KW-0547">Nucleotide-binding</keyword>
<dbReference type="PANTHER" id="PTHR12213">
    <property type="entry name" value="CORRINOID ADENOSYLTRANSFERASE"/>
    <property type="match status" value="1"/>
</dbReference>
<gene>
    <name evidence="8" type="ORF">BA92_00485</name>
</gene>
<comment type="catalytic activity">
    <reaction evidence="6">
        <text>2 cob(II)alamin + reduced [electron-transfer flavoprotein] + 2 ATP = 2 adenosylcob(III)alamin + 2 triphosphate + oxidized [electron-transfer flavoprotein] + 3 H(+)</text>
        <dbReference type="Rhea" id="RHEA:28671"/>
        <dbReference type="Rhea" id="RHEA-COMP:10685"/>
        <dbReference type="Rhea" id="RHEA-COMP:10686"/>
        <dbReference type="ChEBI" id="CHEBI:15378"/>
        <dbReference type="ChEBI" id="CHEBI:16304"/>
        <dbReference type="ChEBI" id="CHEBI:18036"/>
        <dbReference type="ChEBI" id="CHEBI:18408"/>
        <dbReference type="ChEBI" id="CHEBI:30616"/>
        <dbReference type="ChEBI" id="CHEBI:57692"/>
        <dbReference type="ChEBI" id="CHEBI:58307"/>
        <dbReference type="EC" id="2.5.1.17"/>
    </reaction>
</comment>
<evidence type="ECO:0000256" key="4">
    <source>
        <dbReference type="ARBA" id="ARBA00022741"/>
    </source>
</evidence>
<keyword evidence="9" id="KW-1185">Reference proteome</keyword>
<evidence type="ECO:0000256" key="1">
    <source>
        <dbReference type="ARBA" id="ARBA00007487"/>
    </source>
</evidence>
<dbReference type="EC" id="2.5.1.17" evidence="6"/>
<comment type="catalytic activity">
    <reaction evidence="6">
        <text>2 cob(II)yrinate a,c diamide + reduced [electron-transfer flavoprotein] + 2 ATP = 2 adenosylcob(III)yrinate a,c-diamide + 2 triphosphate + oxidized [electron-transfer flavoprotein] + 3 H(+)</text>
        <dbReference type="Rhea" id="RHEA:11528"/>
        <dbReference type="Rhea" id="RHEA-COMP:10685"/>
        <dbReference type="Rhea" id="RHEA-COMP:10686"/>
        <dbReference type="ChEBI" id="CHEBI:15378"/>
        <dbReference type="ChEBI" id="CHEBI:18036"/>
        <dbReference type="ChEBI" id="CHEBI:30616"/>
        <dbReference type="ChEBI" id="CHEBI:57692"/>
        <dbReference type="ChEBI" id="CHEBI:58307"/>
        <dbReference type="ChEBI" id="CHEBI:58503"/>
        <dbReference type="ChEBI" id="CHEBI:58537"/>
        <dbReference type="EC" id="2.5.1.17"/>
    </reaction>
</comment>
<evidence type="ECO:0000256" key="6">
    <source>
        <dbReference type="RuleBase" id="RU366026"/>
    </source>
</evidence>
<keyword evidence="3 6" id="KW-0808">Transferase</keyword>
<organism evidence="8 9">
    <name type="scientific">Sanguibacteroides justesenii</name>
    <dbReference type="NCBI Taxonomy" id="1547597"/>
    <lineage>
        <taxon>Bacteria</taxon>
        <taxon>Pseudomonadati</taxon>
        <taxon>Bacteroidota</taxon>
        <taxon>Bacteroidia</taxon>
        <taxon>Bacteroidales</taxon>
        <taxon>Porphyromonadaceae</taxon>
        <taxon>Sanguibacteroides</taxon>
    </lineage>
</organism>
<dbReference type="FunFam" id="1.20.1200.10:FF:000001">
    <property type="entry name" value="Cob(I)yrinic acid a,c-diamide adenosyltransferase"/>
    <property type="match status" value="1"/>
</dbReference>
<dbReference type="PANTHER" id="PTHR12213:SF0">
    <property type="entry name" value="CORRINOID ADENOSYLTRANSFERASE MMAB"/>
    <property type="match status" value="1"/>
</dbReference>
<sequence>MKVYTKTGDKGTTSLIGGTRVPKNNVRLEAYGGVDELNAHLGMIRSYSIPEESIEEIVRIQNVLFVVGANLATDATVSDLQQQLPCTSEDIEFLEKAIDRMDEVLPPMRFFVLPGGDPAVSACHIARTVCRRVERRILDMRETIEVDEVITRYMNRLSDYLFVLSRKLAHDLRVDEMKWEPAK</sequence>
<name>A0A0C3MLD3_9PORP</name>
<dbReference type="InterPro" id="IPR029499">
    <property type="entry name" value="PduO-typ"/>
</dbReference>
<dbReference type="InterPro" id="IPR016030">
    <property type="entry name" value="CblAdoTrfase-like"/>
</dbReference>
<comment type="caution">
    <text evidence="8">The sequence shown here is derived from an EMBL/GenBank/DDBJ whole genome shotgun (WGS) entry which is preliminary data.</text>
</comment>
<accession>A0A0C3MLD3</accession>
<dbReference type="GO" id="GO:0008817">
    <property type="term" value="F:corrinoid adenosyltransferase activity"/>
    <property type="evidence" value="ECO:0007669"/>
    <property type="project" value="UniProtKB-UniRule"/>
</dbReference>
<proteinExistence type="inferred from homology"/>
<comment type="similarity">
    <text evidence="1 6">Belongs to the Cob(I)alamin adenosyltransferase family.</text>
</comment>
<protein>
    <recommendedName>
        <fullName evidence="6">Corrinoid adenosyltransferase</fullName>
        <ecNumber evidence="6">2.5.1.17</ecNumber>
    </recommendedName>
    <alternativeName>
        <fullName evidence="6">Cob(II)alamin adenosyltransferase</fullName>
    </alternativeName>
    <alternativeName>
        <fullName evidence="6">Cob(II)yrinic acid a,c-diamide adenosyltransferase</fullName>
    </alternativeName>
    <alternativeName>
        <fullName evidence="6">Cobinamide/cobalamin adenosyltransferase</fullName>
    </alternativeName>
</protein>
<reference evidence="8 9" key="1">
    <citation type="submission" date="2014-07" db="EMBL/GenBank/DDBJ databases">
        <title>Porphyromonadaceae bacterium OUH 308042 = ATCC BAA-2681 = DSM 28342 draft genome.</title>
        <authorList>
            <person name="Sydenham T.V."/>
            <person name="Hasman H."/>
            <person name="Justensen U.S."/>
        </authorList>
    </citation>
    <scope>NUCLEOTIDE SEQUENCE [LARGE SCALE GENOMIC DNA]</scope>
    <source>
        <strain evidence="8 9">OUH 308042</strain>
    </source>
</reference>
<dbReference type="Pfam" id="PF01923">
    <property type="entry name" value="Cob_adeno_trans"/>
    <property type="match status" value="1"/>
</dbReference>